<dbReference type="PANTHER" id="PTHR35908">
    <property type="entry name" value="HYPOTHETICAL FUSION PROTEIN"/>
    <property type="match status" value="1"/>
</dbReference>
<name>A0ABP7MSG4_9ACTN</name>
<dbReference type="PROSITE" id="PS51819">
    <property type="entry name" value="VOC"/>
    <property type="match status" value="1"/>
</dbReference>
<organism evidence="2 3">
    <name type="scientific">Streptomyces gulbargensis</name>
    <dbReference type="NCBI Taxonomy" id="364901"/>
    <lineage>
        <taxon>Bacteria</taxon>
        <taxon>Bacillati</taxon>
        <taxon>Actinomycetota</taxon>
        <taxon>Actinomycetes</taxon>
        <taxon>Kitasatosporales</taxon>
        <taxon>Streptomycetaceae</taxon>
        <taxon>Streptomyces</taxon>
    </lineage>
</organism>
<dbReference type="InterPro" id="IPR029068">
    <property type="entry name" value="Glyas_Bleomycin-R_OHBP_Dase"/>
</dbReference>
<evidence type="ECO:0000313" key="3">
    <source>
        <dbReference type="Proteomes" id="UP001501000"/>
    </source>
</evidence>
<dbReference type="EMBL" id="BAABAJ010000014">
    <property type="protein sequence ID" value="GAA3929383.1"/>
    <property type="molecule type" value="Genomic_DNA"/>
</dbReference>
<accession>A0ABP7MSG4</accession>
<reference evidence="3" key="1">
    <citation type="journal article" date="2019" name="Int. J. Syst. Evol. Microbiol.">
        <title>The Global Catalogue of Microorganisms (GCM) 10K type strain sequencing project: providing services to taxonomists for standard genome sequencing and annotation.</title>
        <authorList>
            <consortium name="The Broad Institute Genomics Platform"/>
            <consortium name="The Broad Institute Genome Sequencing Center for Infectious Disease"/>
            <person name="Wu L."/>
            <person name="Ma J."/>
        </authorList>
    </citation>
    <scope>NUCLEOTIDE SEQUENCE [LARGE SCALE GENOMIC DNA]</scope>
    <source>
        <strain evidence="3">JCM 16956</strain>
    </source>
</reference>
<proteinExistence type="predicted"/>
<sequence>MRMELTAVTLDCADPLGLADFYRRATGLPLHERSDGVFAALRGEHGMVIGFQRVDGYRPPSWPEGEVPQQLHLDFAVDDLDGAEAELLALGAGKPEPQPRPDLWRVLTDPAGHPFCLTARPDAP</sequence>
<dbReference type="PANTHER" id="PTHR35908:SF1">
    <property type="entry name" value="CONSERVED PROTEIN"/>
    <property type="match status" value="1"/>
</dbReference>
<dbReference type="InterPro" id="IPR037523">
    <property type="entry name" value="VOC_core"/>
</dbReference>
<dbReference type="RefSeq" id="WP_345285268.1">
    <property type="nucleotide sequence ID" value="NZ_BAABAJ010000014.1"/>
</dbReference>
<evidence type="ECO:0000313" key="2">
    <source>
        <dbReference type="EMBL" id="GAA3929383.1"/>
    </source>
</evidence>
<dbReference type="InterPro" id="IPR041581">
    <property type="entry name" value="Glyoxalase_6"/>
</dbReference>
<protein>
    <submittedName>
        <fullName evidence="2">VOC family protein</fullName>
    </submittedName>
</protein>
<dbReference type="Proteomes" id="UP001501000">
    <property type="component" value="Unassembled WGS sequence"/>
</dbReference>
<dbReference type="Pfam" id="PF18029">
    <property type="entry name" value="Glyoxalase_6"/>
    <property type="match status" value="1"/>
</dbReference>
<evidence type="ECO:0000259" key="1">
    <source>
        <dbReference type="PROSITE" id="PS51819"/>
    </source>
</evidence>
<comment type="caution">
    <text evidence="2">The sequence shown here is derived from an EMBL/GenBank/DDBJ whole genome shotgun (WGS) entry which is preliminary data.</text>
</comment>
<dbReference type="SUPFAM" id="SSF54593">
    <property type="entry name" value="Glyoxalase/Bleomycin resistance protein/Dihydroxybiphenyl dioxygenase"/>
    <property type="match status" value="1"/>
</dbReference>
<keyword evidence="3" id="KW-1185">Reference proteome</keyword>
<feature type="domain" description="VOC" evidence="1">
    <location>
        <begin position="4"/>
        <end position="120"/>
    </location>
</feature>
<gene>
    <name evidence="2" type="ORF">GCM10022244_43040</name>
</gene>
<dbReference type="Gene3D" id="3.10.180.10">
    <property type="entry name" value="2,3-Dihydroxybiphenyl 1,2-Dioxygenase, domain 1"/>
    <property type="match status" value="1"/>
</dbReference>
<dbReference type="CDD" id="cd06587">
    <property type="entry name" value="VOC"/>
    <property type="match status" value="1"/>
</dbReference>